<organism evidence="1">
    <name type="scientific">Schistosoma japonicum</name>
    <name type="common">Blood fluke</name>
    <dbReference type="NCBI Taxonomy" id="6182"/>
    <lineage>
        <taxon>Eukaryota</taxon>
        <taxon>Metazoa</taxon>
        <taxon>Spiralia</taxon>
        <taxon>Lophotrochozoa</taxon>
        <taxon>Platyhelminthes</taxon>
        <taxon>Trematoda</taxon>
        <taxon>Digenea</taxon>
        <taxon>Strigeidida</taxon>
        <taxon>Schistosomatoidea</taxon>
        <taxon>Schistosomatidae</taxon>
        <taxon>Schistosoma</taxon>
    </lineage>
</organism>
<proteinExistence type="evidence at transcript level"/>
<reference evidence="1" key="2">
    <citation type="submission" date="2009-03" db="EMBL/GenBank/DDBJ databases">
        <authorList>
            <person name="Gang L."/>
        </authorList>
    </citation>
    <scope>NUCLEOTIDE SEQUENCE</scope>
    <source>
        <strain evidence="1">Anhui</strain>
    </source>
</reference>
<reference evidence="1" key="1">
    <citation type="journal article" date="2009" name="Nature">
        <title>The Schistosoma japonicum genome reveals features of host-parasite interplay.</title>
        <authorList>
            <person name="Liu F."/>
            <person name="Zhou Y."/>
            <person name="Wang Z.Q."/>
            <person name="Lu G."/>
            <person name="Zheng H."/>
            <person name="Brindley P.J."/>
            <person name="McManus D.P."/>
            <person name="Blair D."/>
            <person name="Zhang Q.H."/>
            <person name="Zhong Y."/>
            <person name="Wang S."/>
            <person name="Han Z.G."/>
            <person name="Chen Z."/>
        </authorList>
    </citation>
    <scope>NUCLEOTIDE SEQUENCE</scope>
    <source>
        <strain evidence="1">Anhui</strain>
    </source>
</reference>
<dbReference type="EMBL" id="FN318447">
    <property type="protein sequence ID" value="CAX74176.1"/>
    <property type="molecule type" value="mRNA"/>
</dbReference>
<accession>C1LHJ8</accession>
<name>C1LHJ8_SCHJA</name>
<sequence length="71" mass="8080">MAYDYGGLQNQVDASPNIQLSLSVRKHLSKRIYVFKENTQLLRAEFASFTKFGEGSKLLHIPKCCYLGEII</sequence>
<protein>
    <submittedName>
        <fullName evidence="1">Hypotheticial protein</fullName>
    </submittedName>
</protein>
<dbReference type="AlphaFoldDB" id="C1LHJ8"/>
<evidence type="ECO:0000313" key="1">
    <source>
        <dbReference type="EMBL" id="CAX74176.1"/>
    </source>
</evidence>